<dbReference type="InterPro" id="IPR013149">
    <property type="entry name" value="ADH-like_C"/>
</dbReference>
<dbReference type="EMBL" id="JADNYJ010000042">
    <property type="protein sequence ID" value="KAF8901370.1"/>
    <property type="molecule type" value="Genomic_DNA"/>
</dbReference>
<gene>
    <name evidence="3" type="ORF">CPB84DRAFT_1815216</name>
</gene>
<dbReference type="SMART" id="SM00829">
    <property type="entry name" value="PKS_ER"/>
    <property type="match status" value="1"/>
</dbReference>
<dbReference type="Gene3D" id="3.90.180.10">
    <property type="entry name" value="Medium-chain alcohol dehydrogenases, catalytic domain"/>
    <property type="match status" value="1"/>
</dbReference>
<feature type="domain" description="Enoyl reductase (ER)" evidence="2">
    <location>
        <begin position="35"/>
        <end position="332"/>
    </location>
</feature>
<dbReference type="InterPro" id="IPR041694">
    <property type="entry name" value="ADH_N_2"/>
</dbReference>
<dbReference type="InterPro" id="IPR011032">
    <property type="entry name" value="GroES-like_sf"/>
</dbReference>
<evidence type="ECO:0000256" key="1">
    <source>
        <dbReference type="ARBA" id="ARBA00023002"/>
    </source>
</evidence>
<dbReference type="SUPFAM" id="SSF51735">
    <property type="entry name" value="NAD(P)-binding Rossmann-fold domains"/>
    <property type="match status" value="1"/>
</dbReference>
<dbReference type="Proteomes" id="UP000724874">
    <property type="component" value="Unassembled WGS sequence"/>
</dbReference>
<reference evidence="3" key="1">
    <citation type="submission" date="2020-11" db="EMBL/GenBank/DDBJ databases">
        <authorList>
            <consortium name="DOE Joint Genome Institute"/>
            <person name="Ahrendt S."/>
            <person name="Riley R."/>
            <person name="Andreopoulos W."/>
            <person name="LaButti K."/>
            <person name="Pangilinan J."/>
            <person name="Ruiz-duenas F.J."/>
            <person name="Barrasa J.M."/>
            <person name="Sanchez-Garcia M."/>
            <person name="Camarero S."/>
            <person name="Miyauchi S."/>
            <person name="Serrano A."/>
            <person name="Linde D."/>
            <person name="Babiker R."/>
            <person name="Drula E."/>
            <person name="Ayuso-Fernandez I."/>
            <person name="Pacheco R."/>
            <person name="Padilla G."/>
            <person name="Ferreira P."/>
            <person name="Barriuso J."/>
            <person name="Kellner H."/>
            <person name="Castanera R."/>
            <person name="Alfaro M."/>
            <person name="Ramirez L."/>
            <person name="Pisabarro A.G."/>
            <person name="Kuo A."/>
            <person name="Tritt A."/>
            <person name="Lipzen A."/>
            <person name="He G."/>
            <person name="Yan M."/>
            <person name="Ng V."/>
            <person name="Cullen D."/>
            <person name="Martin F."/>
            <person name="Rosso M.-N."/>
            <person name="Henrissat B."/>
            <person name="Hibbett D."/>
            <person name="Martinez A.T."/>
            <person name="Grigoriev I.V."/>
        </authorList>
    </citation>
    <scope>NUCLEOTIDE SEQUENCE</scope>
    <source>
        <strain evidence="3">AH 44721</strain>
    </source>
</reference>
<evidence type="ECO:0000313" key="3">
    <source>
        <dbReference type="EMBL" id="KAF8901370.1"/>
    </source>
</evidence>
<dbReference type="FunFam" id="3.40.50.720:FF:000121">
    <property type="entry name" value="Prostaglandin reductase 2"/>
    <property type="match status" value="1"/>
</dbReference>
<dbReference type="AlphaFoldDB" id="A0A9P5TNQ2"/>
<dbReference type="PANTHER" id="PTHR43205:SF7">
    <property type="entry name" value="PROSTAGLANDIN REDUCTASE 1"/>
    <property type="match status" value="1"/>
</dbReference>
<dbReference type="OrthoDB" id="809632at2759"/>
<dbReference type="Gene3D" id="3.40.50.720">
    <property type="entry name" value="NAD(P)-binding Rossmann-like Domain"/>
    <property type="match status" value="1"/>
</dbReference>
<evidence type="ECO:0000313" key="4">
    <source>
        <dbReference type="Proteomes" id="UP000724874"/>
    </source>
</evidence>
<dbReference type="PANTHER" id="PTHR43205">
    <property type="entry name" value="PROSTAGLANDIN REDUCTASE"/>
    <property type="match status" value="1"/>
</dbReference>
<dbReference type="SUPFAM" id="SSF50129">
    <property type="entry name" value="GroES-like"/>
    <property type="match status" value="1"/>
</dbReference>
<comment type="caution">
    <text evidence="3">The sequence shown here is derived from an EMBL/GenBank/DDBJ whole genome shotgun (WGS) entry which is preliminary data.</text>
</comment>
<dbReference type="Pfam" id="PF16884">
    <property type="entry name" value="ADH_N_2"/>
    <property type="match status" value="1"/>
</dbReference>
<dbReference type="InterPro" id="IPR045010">
    <property type="entry name" value="MDR_fam"/>
</dbReference>
<keyword evidence="4" id="KW-1185">Reference proteome</keyword>
<organism evidence="3 4">
    <name type="scientific">Gymnopilus junonius</name>
    <name type="common">Spectacular rustgill mushroom</name>
    <name type="synonym">Gymnopilus spectabilis subsp. junonius</name>
    <dbReference type="NCBI Taxonomy" id="109634"/>
    <lineage>
        <taxon>Eukaryota</taxon>
        <taxon>Fungi</taxon>
        <taxon>Dikarya</taxon>
        <taxon>Basidiomycota</taxon>
        <taxon>Agaricomycotina</taxon>
        <taxon>Agaricomycetes</taxon>
        <taxon>Agaricomycetidae</taxon>
        <taxon>Agaricales</taxon>
        <taxon>Agaricineae</taxon>
        <taxon>Hymenogastraceae</taxon>
        <taxon>Gymnopilus</taxon>
    </lineage>
</organism>
<dbReference type="InterPro" id="IPR036291">
    <property type="entry name" value="NAD(P)-bd_dom_sf"/>
</dbReference>
<dbReference type="GO" id="GO:0016628">
    <property type="term" value="F:oxidoreductase activity, acting on the CH-CH group of donors, NAD or NADP as acceptor"/>
    <property type="evidence" value="ECO:0007669"/>
    <property type="project" value="InterPro"/>
</dbReference>
<proteinExistence type="predicted"/>
<dbReference type="InterPro" id="IPR020843">
    <property type="entry name" value="ER"/>
</dbReference>
<dbReference type="Pfam" id="PF00107">
    <property type="entry name" value="ADH_zinc_N"/>
    <property type="match status" value="1"/>
</dbReference>
<protein>
    <submittedName>
        <fullName evidence="3">Alcohol dehydrogenase</fullName>
    </submittedName>
</protein>
<name>A0A9P5TNQ2_GYMJU</name>
<keyword evidence="1" id="KW-0560">Oxidoreductase</keyword>
<accession>A0A9P5TNQ2</accession>
<dbReference type="CDD" id="cd05288">
    <property type="entry name" value="PGDH"/>
    <property type="match status" value="1"/>
</dbReference>
<evidence type="ECO:0000259" key="2">
    <source>
        <dbReference type="SMART" id="SM00829"/>
    </source>
</evidence>
<sequence length="337" mass="36771">MAPVANGRYPVPGETIVYDASETIDVENVSLNGGFLLKTLELSIDPYQRGRMRAPGTKGTYTGGYALGKPLPNYGVGVVVRSEHLDVKAGDHLYGIYEFKSYAIRHDLASMQLIKINNKYNLPWSAFVGVLGMAGKTAYMGWKKFASPKKGETLFVTTGAGPVGSLVIQLAKRDGLRVIGSAGSDEKVQFMKEVGADVAFNYKTSNTAEVLAKEGPIDIYWDSVGGEMLEAAIDAANTNARFVECGMISVYNNGYSTPIKNFFQIIAKSLSFFGFVITRIEGEYNEEFYRVVTPLVGTGEFKFKEERWDGLESVGEAFLAVQKGTNKGKVVIHVADD</sequence>